<evidence type="ECO:0000313" key="2">
    <source>
        <dbReference type="EMBL" id="ETV67875.1"/>
    </source>
</evidence>
<feature type="region of interest" description="Disordered" evidence="1">
    <location>
        <begin position="160"/>
        <end position="217"/>
    </location>
</feature>
<dbReference type="RefSeq" id="XP_009842620.1">
    <property type="nucleotide sequence ID" value="XM_009844318.1"/>
</dbReference>
<reference evidence="2" key="1">
    <citation type="submission" date="2013-12" db="EMBL/GenBank/DDBJ databases">
        <title>The Genome Sequence of Aphanomyces astaci APO3.</title>
        <authorList>
            <consortium name="The Broad Institute Genomics Platform"/>
            <person name="Russ C."/>
            <person name="Tyler B."/>
            <person name="van West P."/>
            <person name="Dieguez-Uribeondo J."/>
            <person name="Young S.K."/>
            <person name="Zeng Q."/>
            <person name="Gargeya S."/>
            <person name="Fitzgerald M."/>
            <person name="Abouelleil A."/>
            <person name="Alvarado L."/>
            <person name="Chapman S.B."/>
            <person name="Gainer-Dewar J."/>
            <person name="Goldberg J."/>
            <person name="Griggs A."/>
            <person name="Gujja S."/>
            <person name="Hansen M."/>
            <person name="Howarth C."/>
            <person name="Imamovic A."/>
            <person name="Ireland A."/>
            <person name="Larimer J."/>
            <person name="McCowan C."/>
            <person name="Murphy C."/>
            <person name="Pearson M."/>
            <person name="Poon T.W."/>
            <person name="Priest M."/>
            <person name="Roberts A."/>
            <person name="Saif S."/>
            <person name="Shea T."/>
            <person name="Sykes S."/>
            <person name="Wortman J."/>
            <person name="Nusbaum C."/>
            <person name="Birren B."/>
        </authorList>
    </citation>
    <scope>NUCLEOTIDE SEQUENCE [LARGE SCALE GENOMIC DNA]</scope>
    <source>
        <strain evidence="2">APO3</strain>
    </source>
</reference>
<gene>
    <name evidence="2" type="ORF">H257_16000</name>
</gene>
<organism evidence="2">
    <name type="scientific">Aphanomyces astaci</name>
    <name type="common">Crayfish plague agent</name>
    <dbReference type="NCBI Taxonomy" id="112090"/>
    <lineage>
        <taxon>Eukaryota</taxon>
        <taxon>Sar</taxon>
        <taxon>Stramenopiles</taxon>
        <taxon>Oomycota</taxon>
        <taxon>Saprolegniomycetes</taxon>
        <taxon>Saprolegniales</taxon>
        <taxon>Verrucalvaceae</taxon>
        <taxon>Aphanomyces</taxon>
    </lineage>
</organism>
<dbReference type="VEuPathDB" id="FungiDB:H257_16000"/>
<accession>W4FK59</accession>
<sequence length="359" mass="39156">MRQLLEQHWPGLVTKYPHYLGPALIAAAISVHGSVTATTVVLRQSLDCTCTKLSGALHQNAAKEAGVVEKPGHPSSTPFAKATHQAAHQATLPAVIQAKPAWDKASIPATASTTSLIATINVAVYRFFSRLPAIAVTQATSATNSAKTVGLIAPTKTTGATAAAAAARRRPTKATPNRPPPPSAAKAAARRAALPPTATNSMSSAVARHQRRQPTTKTTRFSPLIADPTSTVLVTQSSAQGTMQWHHRTGPSKSWQAPDFNQYTFVYIMQKRADLYDKYIAFCHETRQRYRSDVIELYYHHSPPIEFEEIQALHMDNTKEYVKLGAYIQSEYDTPLTYTNAYTRPRTLWPSGVWVSSSP</sequence>
<dbReference type="EMBL" id="KI913191">
    <property type="protein sequence ID" value="ETV67875.1"/>
    <property type="molecule type" value="Genomic_DNA"/>
</dbReference>
<dbReference type="GeneID" id="20817996"/>
<proteinExistence type="predicted"/>
<feature type="compositionally biased region" description="Low complexity" evidence="1">
    <location>
        <begin position="184"/>
        <end position="199"/>
    </location>
</feature>
<evidence type="ECO:0000256" key="1">
    <source>
        <dbReference type="SAM" id="MobiDB-lite"/>
    </source>
</evidence>
<dbReference type="AlphaFoldDB" id="W4FK59"/>
<name>W4FK59_APHAT</name>
<protein>
    <submittedName>
        <fullName evidence="2">Uncharacterized protein</fullName>
    </submittedName>
</protein>